<dbReference type="InterPro" id="IPR014027">
    <property type="entry name" value="UDP-Glc/GDP-Man_DH_C"/>
</dbReference>
<dbReference type="PANTHER" id="PTHR43750">
    <property type="entry name" value="UDP-GLUCOSE 6-DEHYDROGENASE TUAD"/>
    <property type="match status" value="1"/>
</dbReference>
<feature type="binding site" evidence="11">
    <location>
        <position position="122"/>
    </location>
    <ligand>
        <name>NAD(+)</name>
        <dbReference type="ChEBI" id="CHEBI:57540"/>
    </ligand>
</feature>
<organism evidence="13 14">
    <name type="scientific">Trichlorobacter thiogenes</name>
    <dbReference type="NCBI Taxonomy" id="115783"/>
    <lineage>
        <taxon>Bacteria</taxon>
        <taxon>Pseudomonadati</taxon>
        <taxon>Thermodesulfobacteriota</taxon>
        <taxon>Desulfuromonadia</taxon>
        <taxon>Geobacterales</taxon>
        <taxon>Geobacteraceae</taxon>
        <taxon>Trichlorobacter</taxon>
    </lineage>
</organism>
<dbReference type="SUPFAM" id="SSF48179">
    <property type="entry name" value="6-phosphogluconate dehydrogenase C-terminal domain-like"/>
    <property type="match status" value="1"/>
</dbReference>
<dbReference type="GO" id="GO:0003979">
    <property type="term" value="F:UDP-glucose 6-dehydrogenase activity"/>
    <property type="evidence" value="ECO:0007669"/>
    <property type="project" value="UniProtKB-EC"/>
</dbReference>
<evidence type="ECO:0000256" key="6">
    <source>
        <dbReference type="ARBA" id="ARBA00023027"/>
    </source>
</evidence>
<evidence type="ECO:0000313" key="13">
    <source>
        <dbReference type="EMBL" id="SJZ34823.1"/>
    </source>
</evidence>
<evidence type="ECO:0000256" key="5">
    <source>
        <dbReference type="ARBA" id="ARBA00023002"/>
    </source>
</evidence>
<dbReference type="SMART" id="SM00984">
    <property type="entry name" value="UDPG_MGDP_dh_C"/>
    <property type="match status" value="1"/>
</dbReference>
<comment type="catalytic activity">
    <reaction evidence="7 8">
        <text>UDP-alpha-D-glucose + 2 NAD(+) + H2O = UDP-alpha-D-glucuronate + 2 NADH + 3 H(+)</text>
        <dbReference type="Rhea" id="RHEA:23596"/>
        <dbReference type="ChEBI" id="CHEBI:15377"/>
        <dbReference type="ChEBI" id="CHEBI:15378"/>
        <dbReference type="ChEBI" id="CHEBI:57540"/>
        <dbReference type="ChEBI" id="CHEBI:57945"/>
        <dbReference type="ChEBI" id="CHEBI:58052"/>
        <dbReference type="ChEBI" id="CHEBI:58885"/>
        <dbReference type="EC" id="1.1.1.22"/>
    </reaction>
</comment>
<evidence type="ECO:0000256" key="7">
    <source>
        <dbReference type="ARBA" id="ARBA00047473"/>
    </source>
</evidence>
<evidence type="ECO:0000256" key="3">
    <source>
        <dbReference type="ARBA" id="ARBA00012954"/>
    </source>
</evidence>
<evidence type="ECO:0000256" key="11">
    <source>
        <dbReference type="PIRSR" id="PIRSR500134-3"/>
    </source>
</evidence>
<keyword evidence="5 8" id="KW-0560">Oxidoreductase</keyword>
<accession>A0A1T4JXF2</accession>
<feature type="domain" description="UDP-glucose/GDP-mannose dehydrogenase C-terminal" evidence="12">
    <location>
        <begin position="319"/>
        <end position="422"/>
    </location>
</feature>
<feature type="binding site" evidence="11">
    <location>
        <position position="30"/>
    </location>
    <ligand>
        <name>NAD(+)</name>
        <dbReference type="ChEBI" id="CHEBI:57540"/>
    </ligand>
</feature>
<gene>
    <name evidence="13" type="ORF">SAMN02745119_00143</name>
</gene>
<dbReference type="PIRSF" id="PIRSF500134">
    <property type="entry name" value="UDPglc_DH_bac"/>
    <property type="match status" value="1"/>
</dbReference>
<dbReference type="Gene3D" id="1.20.5.100">
    <property type="entry name" value="Cytochrome c1, transmembrane anchor, C-terminal"/>
    <property type="match status" value="1"/>
</dbReference>
<evidence type="ECO:0000256" key="2">
    <source>
        <dbReference type="ARBA" id="ARBA00006601"/>
    </source>
</evidence>
<evidence type="ECO:0000313" key="14">
    <source>
        <dbReference type="Proteomes" id="UP000190102"/>
    </source>
</evidence>
<dbReference type="EC" id="1.1.1.22" evidence="3 8"/>
<sequence length="441" mass="47220">MNISVIGLGKLGLCTAACFAAAGHHVYGYDLSDYFRNELKAHRNPIDETGLSELLMSGWDTLHIVDSYDAAVQASDATLIIVPTPSLSDGRFTNEYLITVLEGLAPAIKAKDSFHIVDVVSTVMPGSCDGIFKPLLEQATGKLCGRDFGLVYNPEFIALGSVVRNFLNPDMVLIGASDERSGSTVRELYASTCKTKPTMAVMSLVNAEITKISLNCYVTMKISYANGLAAICEQVPGADVDTITAAIGADSRVGNKYLKGGLGFGGPCFPRDNLAFQSFAEEFGGEALLGKAVVAVNNSIPERIFQKISTHCAPPAKVALLGLSYKADTHIIEESHSIMLAKLLSTVGYQVTLHDPRALDAARAVLGDHVTCTLSPYDCLSGASAIALLTDWPEYRELDWSRIAALVPAYSIVIDSWRIALDKNLSAFTYIPLGVGIPSKE</sequence>
<dbReference type="SUPFAM" id="SSF52413">
    <property type="entry name" value="UDP-glucose/GDP-mannose dehydrogenase C-terminal domain"/>
    <property type="match status" value="1"/>
</dbReference>
<dbReference type="InterPro" id="IPR014026">
    <property type="entry name" value="UDP-Glc/GDP-Man_DH_dimer"/>
</dbReference>
<keyword evidence="14" id="KW-1185">Reference proteome</keyword>
<evidence type="ECO:0000256" key="1">
    <source>
        <dbReference type="ARBA" id="ARBA00004701"/>
    </source>
</evidence>
<dbReference type="Pfam" id="PF03720">
    <property type="entry name" value="UDPG_MGDP_dh_C"/>
    <property type="match status" value="1"/>
</dbReference>
<dbReference type="RefSeq" id="WP_078788460.1">
    <property type="nucleotide sequence ID" value="NZ_FUWR01000001.1"/>
</dbReference>
<dbReference type="Pfam" id="PF03721">
    <property type="entry name" value="UDPG_MGDP_dh_N"/>
    <property type="match status" value="1"/>
</dbReference>
<evidence type="ECO:0000256" key="8">
    <source>
        <dbReference type="PIRNR" id="PIRNR000124"/>
    </source>
</evidence>
<dbReference type="InterPro" id="IPR008927">
    <property type="entry name" value="6-PGluconate_DH-like_C_sf"/>
</dbReference>
<feature type="binding site" evidence="11">
    <location>
        <position position="84"/>
    </location>
    <ligand>
        <name>NAD(+)</name>
        <dbReference type="ChEBI" id="CHEBI:57540"/>
    </ligand>
</feature>
<reference evidence="14" key="1">
    <citation type="submission" date="2017-02" db="EMBL/GenBank/DDBJ databases">
        <authorList>
            <person name="Varghese N."/>
            <person name="Submissions S."/>
        </authorList>
    </citation>
    <scope>NUCLEOTIDE SEQUENCE [LARGE SCALE GENOMIC DNA]</scope>
    <source>
        <strain evidence="14">ATCC BAA-34</strain>
    </source>
</reference>
<dbReference type="PANTHER" id="PTHR43750:SF3">
    <property type="entry name" value="UDP-GLUCOSE 6-DEHYDROGENASE TUAD"/>
    <property type="match status" value="1"/>
</dbReference>
<dbReference type="GO" id="GO:0006065">
    <property type="term" value="P:UDP-glucuronate biosynthetic process"/>
    <property type="evidence" value="ECO:0007669"/>
    <property type="project" value="UniProtKB-UniPathway"/>
</dbReference>
<dbReference type="Proteomes" id="UP000190102">
    <property type="component" value="Unassembled WGS sequence"/>
</dbReference>
<dbReference type="InterPro" id="IPR036291">
    <property type="entry name" value="NAD(P)-bd_dom_sf"/>
</dbReference>
<comment type="similarity">
    <text evidence="2 8">Belongs to the UDP-glucose/GDP-mannose dehydrogenase family.</text>
</comment>
<dbReference type="STRING" id="115783.SAMN02745119_00143"/>
<evidence type="ECO:0000256" key="4">
    <source>
        <dbReference type="ARBA" id="ARBA00015132"/>
    </source>
</evidence>
<evidence type="ECO:0000259" key="12">
    <source>
        <dbReference type="SMART" id="SM00984"/>
    </source>
</evidence>
<evidence type="ECO:0000256" key="9">
    <source>
        <dbReference type="PIRSR" id="PIRSR500134-1"/>
    </source>
</evidence>
<dbReference type="PIRSF" id="PIRSF000124">
    <property type="entry name" value="UDPglc_GDPman_dh"/>
    <property type="match status" value="1"/>
</dbReference>
<feature type="active site" description="Nucleophile" evidence="9">
    <location>
        <position position="268"/>
    </location>
</feature>
<dbReference type="SUPFAM" id="SSF51735">
    <property type="entry name" value="NAD(P)-binding Rossmann-fold domains"/>
    <property type="match status" value="1"/>
</dbReference>
<dbReference type="EMBL" id="FUWR01000001">
    <property type="protein sequence ID" value="SJZ34823.1"/>
    <property type="molecule type" value="Genomic_DNA"/>
</dbReference>
<name>A0A1T4JXF2_9BACT</name>
<feature type="binding site" evidence="10">
    <location>
        <position position="265"/>
    </location>
    <ligand>
        <name>substrate</name>
    </ligand>
</feature>
<protein>
    <recommendedName>
        <fullName evidence="4 8">UDP-glucose 6-dehydrogenase</fullName>
        <ecNumber evidence="3 8">1.1.1.22</ecNumber>
    </recommendedName>
</protein>
<dbReference type="Pfam" id="PF00984">
    <property type="entry name" value="UDPG_MGDP_dh"/>
    <property type="match status" value="1"/>
</dbReference>
<dbReference type="InterPro" id="IPR028357">
    <property type="entry name" value="UDPglc_DH_bac"/>
</dbReference>
<dbReference type="GO" id="GO:0000271">
    <property type="term" value="P:polysaccharide biosynthetic process"/>
    <property type="evidence" value="ECO:0007669"/>
    <property type="project" value="InterPro"/>
</dbReference>
<dbReference type="Gene3D" id="3.40.50.720">
    <property type="entry name" value="NAD(P)-binding Rossmann-like Domain"/>
    <property type="match status" value="2"/>
</dbReference>
<dbReference type="OrthoDB" id="9803238at2"/>
<feature type="binding site" evidence="10">
    <location>
        <position position="326"/>
    </location>
    <ligand>
        <name>substrate</name>
    </ligand>
</feature>
<evidence type="ECO:0000256" key="10">
    <source>
        <dbReference type="PIRSR" id="PIRSR500134-2"/>
    </source>
</evidence>
<dbReference type="GO" id="GO:0051287">
    <property type="term" value="F:NAD binding"/>
    <property type="evidence" value="ECO:0007669"/>
    <property type="project" value="InterPro"/>
</dbReference>
<comment type="pathway">
    <text evidence="1">Nucleotide-sugar biosynthesis; UDP-alpha-D-glucuronate biosynthesis; UDP-alpha-D-glucuronate from UDP-alpha-D-glucose: step 1/1.</text>
</comment>
<keyword evidence="6 8" id="KW-0520">NAD</keyword>
<feature type="binding site" evidence="10">
    <location>
        <position position="211"/>
    </location>
    <ligand>
        <name>substrate</name>
    </ligand>
</feature>
<dbReference type="InterPro" id="IPR036220">
    <property type="entry name" value="UDP-Glc/GDP-Man_DH_C_sf"/>
</dbReference>
<dbReference type="AlphaFoldDB" id="A0A1T4JXF2"/>
<dbReference type="InterPro" id="IPR017476">
    <property type="entry name" value="UDP-Glc/GDP-Man"/>
</dbReference>
<proteinExistence type="inferred from homology"/>
<feature type="binding site" evidence="10">
    <location>
        <begin position="257"/>
        <end position="261"/>
    </location>
    <ligand>
        <name>substrate</name>
    </ligand>
</feature>
<dbReference type="InterPro" id="IPR001732">
    <property type="entry name" value="UDP-Glc/GDP-Man_DH_N"/>
</dbReference>
<dbReference type="UniPathway" id="UPA00038">
    <property type="reaction ID" value="UER00491"/>
</dbReference>
<dbReference type="NCBIfam" id="TIGR03026">
    <property type="entry name" value="NDP-sugDHase"/>
    <property type="match status" value="1"/>
</dbReference>